<feature type="compositionally biased region" description="Polar residues" evidence="1">
    <location>
        <begin position="283"/>
        <end position="305"/>
    </location>
</feature>
<feature type="region of interest" description="Disordered" evidence="1">
    <location>
        <begin position="429"/>
        <end position="472"/>
    </location>
</feature>
<dbReference type="Proteomes" id="UP000824890">
    <property type="component" value="Unassembled WGS sequence"/>
</dbReference>
<evidence type="ECO:0008006" key="4">
    <source>
        <dbReference type="Google" id="ProtNLM"/>
    </source>
</evidence>
<feature type="non-terminal residue" evidence="2">
    <location>
        <position position="472"/>
    </location>
</feature>
<sequence>MIKKIWFNSSWPSFYCLVQSTTYLVTKVLLKRMAYRSSRKDKGKWIPDPPREARRPPIKIPQGDTASLIEEHKLTLIGRVTNPKIQKTRALLDISVAGEIKQVELEYDNLGKHCFLCFSLSHEKEDCPSQRALANNRGHENYRMGISQTRTLDRLDADKRKAFERKQIRSEAPQWQSSRSRDIEWKEDKNFRYNYGARRDPNFSTGSKRTYKAEEENRRPARERLSFTKEDTSSGRNEPLSRAASLNPRTEWRPVASGSQRGISKSVQSLVSHTPSPRPQREGGSSIQEFSQTRRQISGDGSQLSNERRSALERLSLPAERVPLLHGGVANAESGRLQEVDIQYLEELVPIERGNSVPSSSRNPGRNSLNLVGGTNVSSTSRNLGMSNENLYDATQERSPIRTLSEDRVHVSLRLGPLFDSEEEVSLNLPIEASKSKKGKAPATTKGQAVRSSGPSSPASRKRGPKSLVLGP</sequence>
<evidence type="ECO:0000313" key="3">
    <source>
        <dbReference type="Proteomes" id="UP000824890"/>
    </source>
</evidence>
<evidence type="ECO:0000313" key="2">
    <source>
        <dbReference type="EMBL" id="KAH0916922.1"/>
    </source>
</evidence>
<dbReference type="EMBL" id="JAGKQM010000007">
    <property type="protein sequence ID" value="KAH0916922.1"/>
    <property type="molecule type" value="Genomic_DNA"/>
</dbReference>
<feature type="compositionally biased region" description="Basic and acidic residues" evidence="1">
    <location>
        <begin position="211"/>
        <end position="233"/>
    </location>
</feature>
<evidence type="ECO:0000256" key="1">
    <source>
        <dbReference type="SAM" id="MobiDB-lite"/>
    </source>
</evidence>
<name>A0ABQ8CIJ8_BRANA</name>
<feature type="region of interest" description="Disordered" evidence="1">
    <location>
        <begin position="41"/>
        <end position="61"/>
    </location>
</feature>
<feature type="compositionally biased region" description="Polar residues" evidence="1">
    <location>
        <begin position="445"/>
        <end position="459"/>
    </location>
</feature>
<reference evidence="2 3" key="1">
    <citation type="submission" date="2021-05" db="EMBL/GenBank/DDBJ databases">
        <title>Genome Assembly of Synthetic Allotetraploid Brassica napus Reveals Homoeologous Exchanges between Subgenomes.</title>
        <authorList>
            <person name="Davis J.T."/>
        </authorList>
    </citation>
    <scope>NUCLEOTIDE SEQUENCE [LARGE SCALE GENOMIC DNA]</scope>
    <source>
        <strain evidence="3">cv. Da-Ae</strain>
        <tissue evidence="2">Seedling</tissue>
    </source>
</reference>
<comment type="caution">
    <text evidence="2">The sequence shown here is derived from an EMBL/GenBank/DDBJ whole genome shotgun (WGS) entry which is preliminary data.</text>
</comment>
<feature type="region of interest" description="Disordered" evidence="1">
    <location>
        <begin position="196"/>
        <end position="309"/>
    </location>
</feature>
<organism evidence="2 3">
    <name type="scientific">Brassica napus</name>
    <name type="common">Rape</name>
    <dbReference type="NCBI Taxonomy" id="3708"/>
    <lineage>
        <taxon>Eukaryota</taxon>
        <taxon>Viridiplantae</taxon>
        <taxon>Streptophyta</taxon>
        <taxon>Embryophyta</taxon>
        <taxon>Tracheophyta</taxon>
        <taxon>Spermatophyta</taxon>
        <taxon>Magnoliopsida</taxon>
        <taxon>eudicotyledons</taxon>
        <taxon>Gunneridae</taxon>
        <taxon>Pentapetalae</taxon>
        <taxon>rosids</taxon>
        <taxon>malvids</taxon>
        <taxon>Brassicales</taxon>
        <taxon>Brassicaceae</taxon>
        <taxon>Brassiceae</taxon>
        <taxon>Brassica</taxon>
    </lineage>
</organism>
<proteinExistence type="predicted"/>
<feature type="compositionally biased region" description="Basic and acidic residues" evidence="1">
    <location>
        <begin position="41"/>
        <end position="55"/>
    </location>
</feature>
<protein>
    <recommendedName>
        <fullName evidence="4">Zinc knuckle CX2CX4HX4C domain-containing protein</fullName>
    </recommendedName>
</protein>
<keyword evidence="3" id="KW-1185">Reference proteome</keyword>
<feature type="compositionally biased region" description="Polar residues" evidence="1">
    <location>
        <begin position="257"/>
        <end position="275"/>
    </location>
</feature>
<gene>
    <name evidence="2" type="ORF">HID58_024582</name>
</gene>
<feature type="compositionally biased region" description="Polar residues" evidence="1">
    <location>
        <begin position="356"/>
        <end position="390"/>
    </location>
</feature>
<accession>A0ABQ8CIJ8</accession>
<feature type="region of interest" description="Disordered" evidence="1">
    <location>
        <begin position="354"/>
        <end position="399"/>
    </location>
</feature>